<accession>A0A813D939</accession>
<evidence type="ECO:0000256" key="1">
    <source>
        <dbReference type="SAM" id="MobiDB-lite"/>
    </source>
</evidence>
<feature type="region of interest" description="Disordered" evidence="1">
    <location>
        <begin position="26"/>
        <end position="99"/>
    </location>
</feature>
<keyword evidence="3" id="KW-1185">Reference proteome</keyword>
<name>A0A813D939_POLGL</name>
<dbReference type="Proteomes" id="UP000654075">
    <property type="component" value="Unassembled WGS sequence"/>
</dbReference>
<evidence type="ECO:0000313" key="2">
    <source>
        <dbReference type="EMBL" id="CAE8583240.1"/>
    </source>
</evidence>
<reference evidence="2" key="1">
    <citation type="submission" date="2021-02" db="EMBL/GenBank/DDBJ databases">
        <authorList>
            <person name="Dougan E. K."/>
            <person name="Rhodes N."/>
            <person name="Thang M."/>
            <person name="Chan C."/>
        </authorList>
    </citation>
    <scope>NUCLEOTIDE SEQUENCE</scope>
</reference>
<feature type="compositionally biased region" description="Basic and acidic residues" evidence="1">
    <location>
        <begin position="66"/>
        <end position="77"/>
    </location>
</feature>
<sequence length="203" mass="22203">MGCSASVSTQGERSISHFAQVVPAGEVRREAFPPPHVNGRKSTPFHKTAAKGGKQPVPAAWQGGEARAKDDSLKLKDPVPTLAMRTSTPGSAEESPELRSFNAATVVPEPSGLQFFSSFKRSLGKAEQEAGHPLAPCSPTHKDWMKRLNQTRADWEKSPWQLVVGINSRREDLDENMAAQERRSCRNLNVAKAGSFQPSESWQ</sequence>
<evidence type="ECO:0000313" key="3">
    <source>
        <dbReference type="Proteomes" id="UP000654075"/>
    </source>
</evidence>
<dbReference type="AlphaFoldDB" id="A0A813D939"/>
<dbReference type="EMBL" id="CAJNNV010000650">
    <property type="protein sequence ID" value="CAE8583240.1"/>
    <property type="molecule type" value="Genomic_DNA"/>
</dbReference>
<proteinExistence type="predicted"/>
<organism evidence="2 3">
    <name type="scientific">Polarella glacialis</name>
    <name type="common">Dinoflagellate</name>
    <dbReference type="NCBI Taxonomy" id="89957"/>
    <lineage>
        <taxon>Eukaryota</taxon>
        <taxon>Sar</taxon>
        <taxon>Alveolata</taxon>
        <taxon>Dinophyceae</taxon>
        <taxon>Suessiales</taxon>
        <taxon>Suessiaceae</taxon>
        <taxon>Polarella</taxon>
    </lineage>
</organism>
<gene>
    <name evidence="2" type="ORF">PGLA1383_LOCUS2224</name>
</gene>
<comment type="caution">
    <text evidence="2">The sequence shown here is derived from an EMBL/GenBank/DDBJ whole genome shotgun (WGS) entry which is preliminary data.</text>
</comment>
<protein>
    <submittedName>
        <fullName evidence="2">Uncharacterized protein</fullName>
    </submittedName>
</protein>